<sequence length="127" mass="14383">MSGDVEWRAARSELGCSSKQEPSVISLTLEEVSNKKFSLEYNCAQDCYTRGTETIKGWAAYANYKGSVQRKQESDWKMAYLCRSENEKEAEVHFSGGTGDNAFQHAQLFRTPLDSPESQMRIDIELV</sequence>
<evidence type="ECO:0000256" key="1">
    <source>
        <dbReference type="PROSITE-ProRule" id="PRU00731"/>
    </source>
</evidence>
<dbReference type="GO" id="GO:0006516">
    <property type="term" value="P:glycoprotein catabolic process"/>
    <property type="evidence" value="ECO:0007669"/>
    <property type="project" value="InterPro"/>
</dbReference>
<keyword evidence="4" id="KW-1185">Reference proteome</keyword>
<dbReference type="InterPro" id="IPR038680">
    <property type="entry name" value="PAW_sf"/>
</dbReference>
<dbReference type="Pfam" id="PF04721">
    <property type="entry name" value="PAW"/>
    <property type="match status" value="1"/>
</dbReference>
<evidence type="ECO:0000259" key="2">
    <source>
        <dbReference type="PROSITE" id="PS51398"/>
    </source>
</evidence>
<reference evidence="3 4" key="1">
    <citation type="submission" date="2015-09" db="EMBL/GenBank/DDBJ databases">
        <title>Draft genome of the parasitic nematode Teladorsagia circumcincta isolate WARC Sus (inbred).</title>
        <authorList>
            <person name="Mitreva M."/>
        </authorList>
    </citation>
    <scope>NUCLEOTIDE SEQUENCE [LARGE SCALE GENOMIC DNA]</scope>
    <source>
        <strain evidence="3 4">S</strain>
    </source>
</reference>
<organism evidence="3 4">
    <name type="scientific">Teladorsagia circumcincta</name>
    <name type="common">Brown stomach worm</name>
    <name type="synonym">Ostertagia circumcincta</name>
    <dbReference type="NCBI Taxonomy" id="45464"/>
    <lineage>
        <taxon>Eukaryota</taxon>
        <taxon>Metazoa</taxon>
        <taxon>Ecdysozoa</taxon>
        <taxon>Nematoda</taxon>
        <taxon>Chromadorea</taxon>
        <taxon>Rhabditida</taxon>
        <taxon>Rhabditina</taxon>
        <taxon>Rhabditomorpha</taxon>
        <taxon>Strongyloidea</taxon>
        <taxon>Trichostrongylidae</taxon>
        <taxon>Teladorsagia</taxon>
    </lineage>
</organism>
<dbReference type="PROSITE" id="PS51398">
    <property type="entry name" value="PAW"/>
    <property type="match status" value="1"/>
</dbReference>
<dbReference type="Gene3D" id="2.60.120.1020">
    <property type="entry name" value="Peptide N glycanase, PAW domain"/>
    <property type="match status" value="2"/>
</dbReference>
<dbReference type="EMBL" id="KZ348219">
    <property type="protein sequence ID" value="PIO66510.1"/>
    <property type="molecule type" value="Genomic_DNA"/>
</dbReference>
<evidence type="ECO:0000313" key="3">
    <source>
        <dbReference type="EMBL" id="PIO66510.1"/>
    </source>
</evidence>
<name>A0A2G9UAJ3_TELCI</name>
<feature type="domain" description="PAW" evidence="2">
    <location>
        <begin position="1"/>
        <end position="127"/>
    </location>
</feature>
<dbReference type="Proteomes" id="UP000230423">
    <property type="component" value="Unassembled WGS sequence"/>
</dbReference>
<evidence type="ECO:0000313" key="4">
    <source>
        <dbReference type="Proteomes" id="UP000230423"/>
    </source>
</evidence>
<dbReference type="GO" id="GO:0005737">
    <property type="term" value="C:cytoplasm"/>
    <property type="evidence" value="ECO:0007669"/>
    <property type="project" value="InterPro"/>
</dbReference>
<dbReference type="AlphaFoldDB" id="A0A2G9UAJ3"/>
<dbReference type="InterPro" id="IPR006588">
    <property type="entry name" value="Peptide_N_glycanase_PAW_dom"/>
</dbReference>
<dbReference type="SUPFAM" id="SSF49785">
    <property type="entry name" value="Galactose-binding domain-like"/>
    <property type="match status" value="1"/>
</dbReference>
<proteinExistence type="inferred from homology"/>
<gene>
    <name evidence="3" type="ORF">TELCIR_11778</name>
</gene>
<dbReference type="InterPro" id="IPR008979">
    <property type="entry name" value="Galactose-bd-like_sf"/>
</dbReference>
<accession>A0A2G9UAJ3</accession>
<comment type="similarity">
    <text evidence="1">Belongs to the transglutaminase-like superfamily. PNGase family.</text>
</comment>
<protein>
    <recommendedName>
        <fullName evidence="2">PAW domain-containing protein</fullName>
    </recommendedName>
</protein>
<dbReference type="OrthoDB" id="409136at2759"/>